<dbReference type="GeneID" id="62682706"/>
<keyword evidence="2" id="KW-1185">Reference proteome</keyword>
<name>A0A5Q2F1U4_9CAUD</name>
<protein>
    <submittedName>
        <fullName evidence="1">Uncharacterized protein</fullName>
    </submittedName>
</protein>
<dbReference type="EMBL" id="MN505213">
    <property type="protein sequence ID" value="QGF20864.1"/>
    <property type="molecule type" value="Genomic_DNA"/>
</dbReference>
<evidence type="ECO:0000313" key="1">
    <source>
        <dbReference type="EMBL" id="QGF20864.1"/>
    </source>
</evidence>
<dbReference type="RefSeq" id="YP_010000066.1">
    <property type="nucleotide sequence ID" value="NC_053012.1"/>
</dbReference>
<dbReference type="KEGG" id="vg:62682706"/>
<evidence type="ECO:0000313" key="2">
    <source>
        <dbReference type="Proteomes" id="UP000345177"/>
    </source>
</evidence>
<sequence length="707" mass="77044">MADITMKMGTYKVVSISVTTNAPDYLGQSSAARPFVIYKDGPLLGMFTYKVQALTLETTSPDVLGVSSSLREFIIYNDGPNLAMRMYKTSALTVTTENPDKLGVASALRYAFIITPPTVMASAARQVFIIEQAVTGPAAYTPQVFSQALQKADWPPVEGTFSTSSDIQVAQLAAVKNTDNAFKWSQTRVAEMPILTLMARPVTKPISYNMVARVAQQVLRASPIDTQSWKSVASIARLTLISLDRVPVPTSGSFVGEFTSMALVAKPMGGMPKSNTMDLQVVGLALQKRVDVFPRSKTTVLQNATLVLRPNTQPLARGPVMAAESFTLALQANPMPAMNDPSYHQPATVGQDFQLTLMKQALAFPWVGVEHSGQTAIKVLQKSIVEPVYGVQHDKLLTTLVLQSSPMQKPGSMSGANMPEIRTTVLLGRPYPSAAGIRSMTQANQAALEWLLRADYQKPGDVVAGTKFSYYRTLDILSVVSKREPLPLSKTRVPEMRLLTVMHADYDPPMKVFNDGLFVSLIGEQVMTVEEYPSTGEPVSQMTVTSLVEQLLETDLTFPDKGYSISDLQVSQLVEQLATEDTTFPDKDLAQSKLQVSQVVEQLVAGDNSFPDKDLVQSQLSVTQIAETVAVSADDYPPKGMVQSALVVTSLVENVVSRDTFPDKDVPQSTISVSQVAEVIMAVDDSMKGMPQYQGRRKPTIFVQIVY</sequence>
<dbReference type="Proteomes" id="UP000345177">
    <property type="component" value="Segment"/>
</dbReference>
<accession>A0A5Q2F1U4</accession>
<reference evidence="1 2" key="1">
    <citation type="submission" date="2019-09" db="EMBL/GenBank/DDBJ databases">
        <title>Transcriptional response of Serratia to Siphovirus infection.</title>
        <authorList>
            <person name="Malone L.M."/>
            <person name="Fineran P.C."/>
        </authorList>
    </citation>
    <scope>NUCLEOTIDE SEQUENCE [LARGE SCALE GENOMIC DNA]</scope>
</reference>
<organism evidence="1 2">
    <name type="scientific">Serratia phage JS26</name>
    <dbReference type="NCBI Taxonomy" id="2315217"/>
    <lineage>
        <taxon>Viruses</taxon>
        <taxon>Duplodnaviria</taxon>
        <taxon>Heunggongvirae</taxon>
        <taxon>Uroviricota</taxon>
        <taxon>Caudoviricetes</taxon>
        <taxon>Casjensviridae</taxon>
        <taxon>Dunedinvirus</taxon>
        <taxon>Dunedinvirus JS26</taxon>
    </lineage>
</organism>
<proteinExistence type="predicted"/>